<keyword evidence="4" id="KW-1185">Reference proteome</keyword>
<organism evidence="3 4">
    <name type="scientific">Kibdelosporangium banguiense</name>
    <dbReference type="NCBI Taxonomy" id="1365924"/>
    <lineage>
        <taxon>Bacteria</taxon>
        <taxon>Bacillati</taxon>
        <taxon>Actinomycetota</taxon>
        <taxon>Actinomycetes</taxon>
        <taxon>Pseudonocardiales</taxon>
        <taxon>Pseudonocardiaceae</taxon>
        <taxon>Kibdelosporangium</taxon>
    </lineage>
</organism>
<keyword evidence="2" id="KW-0472">Membrane</keyword>
<accession>A0ABS4U270</accession>
<feature type="transmembrane region" description="Helical" evidence="2">
    <location>
        <begin position="113"/>
        <end position="134"/>
    </location>
</feature>
<dbReference type="RefSeq" id="WP_209646936.1">
    <property type="nucleotide sequence ID" value="NZ_JAGINW010000001.1"/>
</dbReference>
<keyword evidence="2" id="KW-0812">Transmembrane</keyword>
<evidence type="ECO:0000313" key="3">
    <source>
        <dbReference type="EMBL" id="MBP2330309.1"/>
    </source>
</evidence>
<comment type="caution">
    <text evidence="3">The sequence shown here is derived from an EMBL/GenBank/DDBJ whole genome shotgun (WGS) entry which is preliminary data.</text>
</comment>
<evidence type="ECO:0000256" key="2">
    <source>
        <dbReference type="SAM" id="Phobius"/>
    </source>
</evidence>
<dbReference type="EMBL" id="JAGINW010000001">
    <property type="protein sequence ID" value="MBP2330309.1"/>
    <property type="molecule type" value="Genomic_DNA"/>
</dbReference>
<keyword evidence="2" id="KW-1133">Transmembrane helix</keyword>
<dbReference type="Proteomes" id="UP001519332">
    <property type="component" value="Unassembled WGS sequence"/>
</dbReference>
<evidence type="ECO:0000256" key="1">
    <source>
        <dbReference type="SAM" id="MobiDB-lite"/>
    </source>
</evidence>
<proteinExistence type="predicted"/>
<gene>
    <name evidence="3" type="ORF">JOF56_010694</name>
</gene>
<name>A0ABS4U270_9PSEU</name>
<evidence type="ECO:0000313" key="4">
    <source>
        <dbReference type="Proteomes" id="UP001519332"/>
    </source>
</evidence>
<sequence>MNYPEPDPQRTRALPNQDPAYTQPPPQQQPVVQPEQETAHSQAKRVRTVRMVCTAITFVCAFFAVILGIQIVLVLADANPANGVASFVEGFSSAVSLGFDGLFTPDSAKAAVLFNYGAAAIVWLLISTALTYLIRRFALPANRITE</sequence>
<feature type="region of interest" description="Disordered" evidence="1">
    <location>
        <begin position="1"/>
        <end position="39"/>
    </location>
</feature>
<reference evidence="3 4" key="1">
    <citation type="submission" date="2021-03" db="EMBL/GenBank/DDBJ databases">
        <title>Sequencing the genomes of 1000 actinobacteria strains.</title>
        <authorList>
            <person name="Klenk H.-P."/>
        </authorList>
    </citation>
    <scope>NUCLEOTIDE SEQUENCE [LARGE SCALE GENOMIC DNA]</scope>
    <source>
        <strain evidence="3 4">DSM 46670</strain>
    </source>
</reference>
<feature type="transmembrane region" description="Helical" evidence="2">
    <location>
        <begin position="52"/>
        <end position="76"/>
    </location>
</feature>
<protein>
    <submittedName>
        <fullName evidence="3">Uncharacterized protein</fullName>
    </submittedName>
</protein>